<sequence>MMEIPTWSFLLIAVVFAIVIGRAGTLLRELLESRQSRVAVNKRKRLKVSSIYTLPVNNDDERQSSVHQKWIRKV</sequence>
<evidence type="ECO:0000313" key="3">
    <source>
        <dbReference type="Proteomes" id="UP001168524"/>
    </source>
</evidence>
<reference evidence="2" key="1">
    <citation type="submission" date="2023-06" db="EMBL/GenBank/DDBJ databases">
        <title>Two novel species of Acinetobacter isolated from motorbike repairing workshop in Vietnam.</title>
        <authorList>
            <person name="Le N.T.T."/>
        </authorList>
    </citation>
    <scope>NUCLEOTIDE SEQUENCE</scope>
    <source>
        <strain evidence="2">VNH17</strain>
    </source>
</reference>
<name>A0ABT7WNZ9_9GAMM</name>
<keyword evidence="1" id="KW-1133">Transmembrane helix</keyword>
<protein>
    <submittedName>
        <fullName evidence="2">Uncharacterized protein</fullName>
    </submittedName>
</protein>
<evidence type="ECO:0000256" key="1">
    <source>
        <dbReference type="SAM" id="Phobius"/>
    </source>
</evidence>
<accession>A0ABT7WNZ9</accession>
<dbReference type="Proteomes" id="UP001168524">
    <property type="component" value="Unassembled WGS sequence"/>
</dbReference>
<keyword evidence="1" id="KW-0472">Membrane</keyword>
<dbReference type="RefSeq" id="WP_267980661.1">
    <property type="nucleotide sequence ID" value="NZ_JAPQKF010000003.1"/>
</dbReference>
<evidence type="ECO:0000313" key="2">
    <source>
        <dbReference type="EMBL" id="MDN0014372.1"/>
    </source>
</evidence>
<feature type="transmembrane region" description="Helical" evidence="1">
    <location>
        <begin position="6"/>
        <end position="27"/>
    </location>
</feature>
<proteinExistence type="predicted"/>
<keyword evidence="1" id="KW-0812">Transmembrane</keyword>
<gene>
    <name evidence="2" type="ORF">QTA56_09005</name>
</gene>
<dbReference type="EMBL" id="JAUDZE010000003">
    <property type="protein sequence ID" value="MDN0014372.1"/>
    <property type="molecule type" value="Genomic_DNA"/>
</dbReference>
<comment type="caution">
    <text evidence="2">The sequence shown here is derived from an EMBL/GenBank/DDBJ whole genome shotgun (WGS) entry which is preliminary data.</text>
</comment>
<keyword evidence="3" id="KW-1185">Reference proteome</keyword>
<organism evidence="2 3">
    <name type="scientific">Acinetobacter thutiue</name>
    <dbReference type="NCBI Taxonomy" id="2998078"/>
    <lineage>
        <taxon>Bacteria</taxon>
        <taxon>Pseudomonadati</taxon>
        <taxon>Pseudomonadota</taxon>
        <taxon>Gammaproteobacteria</taxon>
        <taxon>Moraxellales</taxon>
        <taxon>Moraxellaceae</taxon>
        <taxon>Acinetobacter</taxon>
    </lineage>
</organism>